<dbReference type="EMBL" id="FBWK01000054">
    <property type="protein sequence ID" value="CUX61160.1"/>
    <property type="molecule type" value="Genomic_DNA"/>
</dbReference>
<evidence type="ECO:0000313" key="3">
    <source>
        <dbReference type="Proteomes" id="UP000191988"/>
    </source>
</evidence>
<sequence>MLFVLIDVQSPSPRDLETYDQNRAAATGRLEARGHVLAMKCGALPQKHPDSFSRSSPAGALNPDIP</sequence>
<feature type="region of interest" description="Disordered" evidence="1">
    <location>
        <begin position="45"/>
        <end position="66"/>
    </location>
</feature>
<gene>
    <name evidence="2" type="ORF">AGR3A_Lc180057</name>
</gene>
<proteinExistence type="predicted"/>
<protein>
    <submittedName>
        <fullName evidence="2">Uncharacterized protein</fullName>
    </submittedName>
</protein>
<dbReference type="AlphaFoldDB" id="A0A1S7S1E9"/>
<dbReference type="STRING" id="1183432.AGR3A_Lc180057"/>
<keyword evidence="3" id="KW-1185">Reference proteome</keyword>
<name>A0A1S7S1E9_9HYPH</name>
<reference evidence="3" key="1">
    <citation type="submission" date="2016-01" db="EMBL/GenBank/DDBJ databases">
        <authorList>
            <person name="Regsiter A."/>
            <person name="william w."/>
        </authorList>
    </citation>
    <scope>NUCLEOTIDE SEQUENCE [LARGE SCALE GENOMIC DNA]</scope>
    <source>
        <strain evidence="3">CFBP 6623</strain>
    </source>
</reference>
<evidence type="ECO:0000313" key="2">
    <source>
        <dbReference type="EMBL" id="CUX61160.1"/>
    </source>
</evidence>
<accession>A0A1S7S1E9</accession>
<organism evidence="2 3">
    <name type="scientific">Agrobacterium tomkonis CFBP 6623</name>
    <dbReference type="NCBI Taxonomy" id="1183432"/>
    <lineage>
        <taxon>Bacteria</taxon>
        <taxon>Pseudomonadati</taxon>
        <taxon>Pseudomonadota</taxon>
        <taxon>Alphaproteobacteria</taxon>
        <taxon>Hyphomicrobiales</taxon>
        <taxon>Rhizobiaceae</taxon>
        <taxon>Rhizobium/Agrobacterium group</taxon>
        <taxon>Agrobacterium</taxon>
        <taxon>Agrobacterium tumefaciens complex</taxon>
    </lineage>
</organism>
<evidence type="ECO:0000256" key="1">
    <source>
        <dbReference type="SAM" id="MobiDB-lite"/>
    </source>
</evidence>
<dbReference type="Proteomes" id="UP000191988">
    <property type="component" value="Unassembled WGS sequence"/>
</dbReference>